<dbReference type="SMART" id="SM00387">
    <property type="entry name" value="HATPase_c"/>
    <property type="match status" value="1"/>
</dbReference>
<keyword evidence="4" id="KW-0808">Transferase</keyword>
<dbReference type="SUPFAM" id="SSF158472">
    <property type="entry name" value="HAMP domain-like"/>
    <property type="match status" value="1"/>
</dbReference>
<dbReference type="Gene3D" id="6.10.340.10">
    <property type="match status" value="1"/>
</dbReference>
<proteinExistence type="predicted"/>
<dbReference type="CDD" id="cd06225">
    <property type="entry name" value="HAMP"/>
    <property type="match status" value="1"/>
</dbReference>
<keyword evidence="7" id="KW-1133">Transmembrane helix</keyword>
<dbReference type="GO" id="GO:0000155">
    <property type="term" value="F:phosphorelay sensor kinase activity"/>
    <property type="evidence" value="ECO:0007669"/>
    <property type="project" value="InterPro"/>
</dbReference>
<dbReference type="InterPro" id="IPR003660">
    <property type="entry name" value="HAMP_dom"/>
</dbReference>
<dbReference type="PANTHER" id="PTHR34220:SF7">
    <property type="entry name" value="SENSOR HISTIDINE KINASE YPDA"/>
    <property type="match status" value="1"/>
</dbReference>
<feature type="transmembrane region" description="Helical" evidence="7">
    <location>
        <begin position="294"/>
        <end position="323"/>
    </location>
</feature>
<dbReference type="Pfam" id="PF02518">
    <property type="entry name" value="HATPase_c"/>
    <property type="match status" value="1"/>
</dbReference>
<dbReference type="InterPro" id="IPR036890">
    <property type="entry name" value="HATPase_C_sf"/>
</dbReference>
<evidence type="ECO:0000256" key="4">
    <source>
        <dbReference type="ARBA" id="ARBA00022679"/>
    </source>
</evidence>
<comment type="caution">
    <text evidence="9">The sequence shown here is derived from an EMBL/GenBank/DDBJ whole genome shotgun (WGS) entry which is preliminary data.</text>
</comment>
<keyword evidence="3" id="KW-0597">Phosphoprotein</keyword>
<dbReference type="Pfam" id="PF00672">
    <property type="entry name" value="HAMP"/>
    <property type="match status" value="1"/>
</dbReference>
<dbReference type="InterPro" id="IPR010559">
    <property type="entry name" value="Sig_transdc_His_kin_internal"/>
</dbReference>
<feature type="transmembrane region" description="Helical" evidence="7">
    <location>
        <begin position="20"/>
        <end position="39"/>
    </location>
</feature>
<evidence type="ECO:0000256" key="1">
    <source>
        <dbReference type="ARBA" id="ARBA00004651"/>
    </source>
</evidence>
<organism evidence="9 10">
    <name type="scientific">Paenibacillus lemnae</name>
    <dbReference type="NCBI Taxonomy" id="1330551"/>
    <lineage>
        <taxon>Bacteria</taxon>
        <taxon>Bacillati</taxon>
        <taxon>Bacillota</taxon>
        <taxon>Bacilli</taxon>
        <taxon>Bacillales</taxon>
        <taxon>Paenibacillaceae</taxon>
        <taxon>Paenibacillus</taxon>
    </lineage>
</organism>
<dbReference type="SUPFAM" id="SSF55874">
    <property type="entry name" value="ATPase domain of HSP90 chaperone/DNA topoisomerase II/histidine kinase"/>
    <property type="match status" value="1"/>
</dbReference>
<dbReference type="InterPro" id="IPR003594">
    <property type="entry name" value="HATPase_dom"/>
</dbReference>
<dbReference type="GO" id="GO:0005886">
    <property type="term" value="C:plasma membrane"/>
    <property type="evidence" value="ECO:0007669"/>
    <property type="project" value="UniProtKB-SubCell"/>
</dbReference>
<dbReference type="PROSITE" id="PS50885">
    <property type="entry name" value="HAMP"/>
    <property type="match status" value="1"/>
</dbReference>
<dbReference type="SMART" id="SM00304">
    <property type="entry name" value="HAMP"/>
    <property type="match status" value="1"/>
</dbReference>
<keyword evidence="5 9" id="KW-0418">Kinase</keyword>
<keyword evidence="2" id="KW-1003">Cell membrane</keyword>
<name>A0A848M774_PAELE</name>
<accession>A0A848M774</accession>
<keyword evidence="10" id="KW-1185">Reference proteome</keyword>
<gene>
    <name evidence="9" type="ORF">HII30_13760</name>
</gene>
<evidence type="ECO:0000259" key="8">
    <source>
        <dbReference type="PROSITE" id="PS50885"/>
    </source>
</evidence>
<dbReference type="RefSeq" id="WP_169505612.1">
    <property type="nucleotide sequence ID" value="NZ_JABBPN010000012.1"/>
</dbReference>
<evidence type="ECO:0000256" key="6">
    <source>
        <dbReference type="ARBA" id="ARBA00023136"/>
    </source>
</evidence>
<comment type="subcellular location">
    <subcellularLocation>
        <location evidence="1">Cell membrane</location>
        <topology evidence="1">Multi-pass membrane protein</topology>
    </subcellularLocation>
</comment>
<dbReference type="InterPro" id="IPR050640">
    <property type="entry name" value="Bact_2-comp_sensor_kinase"/>
</dbReference>
<keyword evidence="7" id="KW-0812">Transmembrane</keyword>
<evidence type="ECO:0000256" key="7">
    <source>
        <dbReference type="SAM" id="Phobius"/>
    </source>
</evidence>
<evidence type="ECO:0000313" key="10">
    <source>
        <dbReference type="Proteomes" id="UP000565468"/>
    </source>
</evidence>
<feature type="domain" description="HAMP" evidence="8">
    <location>
        <begin position="316"/>
        <end position="368"/>
    </location>
</feature>
<evidence type="ECO:0000256" key="3">
    <source>
        <dbReference type="ARBA" id="ARBA00022553"/>
    </source>
</evidence>
<evidence type="ECO:0000313" key="9">
    <source>
        <dbReference type="EMBL" id="NMO96827.1"/>
    </source>
</evidence>
<reference evidence="9 10" key="1">
    <citation type="submission" date="2020-04" db="EMBL/GenBank/DDBJ databases">
        <title>Paenibacillus algicola sp. nov., a novel marine bacterium producing alginate lyase.</title>
        <authorList>
            <person name="Huang H."/>
        </authorList>
    </citation>
    <scope>NUCLEOTIDE SEQUENCE [LARGE SCALE GENOMIC DNA]</scope>
    <source>
        <strain evidence="9 10">L7-75</strain>
    </source>
</reference>
<evidence type="ECO:0000256" key="5">
    <source>
        <dbReference type="ARBA" id="ARBA00022777"/>
    </source>
</evidence>
<dbReference type="Proteomes" id="UP000565468">
    <property type="component" value="Unassembled WGS sequence"/>
</dbReference>
<protein>
    <submittedName>
        <fullName evidence="9">Sensor histidine kinase</fullName>
    </submittedName>
</protein>
<dbReference type="AlphaFoldDB" id="A0A848M774"/>
<keyword evidence="6 7" id="KW-0472">Membrane</keyword>
<evidence type="ECO:0000256" key="2">
    <source>
        <dbReference type="ARBA" id="ARBA00022475"/>
    </source>
</evidence>
<dbReference type="EMBL" id="JABBPN010000012">
    <property type="protein sequence ID" value="NMO96827.1"/>
    <property type="molecule type" value="Genomic_DNA"/>
</dbReference>
<sequence>MNRIIHLVRERFSRHIQTRLTAYFLLILLPLVVISLFAVERSRGILYDQAVERTEMALASAMNHYDLALQNVEEISTLIAADPTLNELLNQNSTGFSPASILDFSYVLQQLSNSVSVNRFISQISVYHQASQMMISTHFGGRKLNSEPEQAWLVEAARRNGTGISYVTATSPVTEMRSFGRLIGTDSVSLIRSMDLYNSDRQSNLLVVTYNQSKLLNILKTLLPSDNSKVFLMNDKGEIIAQLGAGRQPGMSVSQNAPAGQMMEVTQTSGYSGWRLSLVQPKDELYLETDQLRLFTFGIIVLSILLAFIISWVVYSGIASPVLKLSRGIKRLSSGDMSVQVDNRRKDEFGFLIQSFNRMVTVQKHLIEDHYEQQLRLTTTELKFLQSQINPHFLYNTLDSIYWSAKNYEAEEISEMVMNLSRFFRLSLDKGRQLFTLEESIQHLHYYLRIQQLRFLDSFEVEYDIHEDTRALHILKLLLQPLVENAILHGMEGRTEGGRLVISSEIIEELLVIKVWDNGPGIGEDRLSYIKNELERMENRSLSSLSLDQEHANDLFGLRNVYTRIRLYYGERAGLEIYSHSAEGAGTTAVISLPLEVCYHGIQQEQKENRGGLVL</sequence>
<dbReference type="Pfam" id="PF06580">
    <property type="entry name" value="His_kinase"/>
    <property type="match status" value="1"/>
</dbReference>
<dbReference type="Gene3D" id="3.30.565.10">
    <property type="entry name" value="Histidine kinase-like ATPase, C-terminal domain"/>
    <property type="match status" value="1"/>
</dbReference>
<dbReference type="PANTHER" id="PTHR34220">
    <property type="entry name" value="SENSOR HISTIDINE KINASE YPDA"/>
    <property type="match status" value="1"/>
</dbReference>